<evidence type="ECO:0000256" key="1">
    <source>
        <dbReference type="SAM" id="Phobius"/>
    </source>
</evidence>
<proteinExistence type="predicted"/>
<keyword evidence="1" id="KW-1133">Transmembrane helix</keyword>
<dbReference type="EMBL" id="CP095075">
    <property type="protein sequence ID" value="UOR13510.1"/>
    <property type="molecule type" value="Genomic_DNA"/>
</dbReference>
<accession>A0ABY4HF22</accession>
<gene>
    <name evidence="2" type="ORF">MUO15_08665</name>
</gene>
<dbReference type="Proteomes" id="UP000830326">
    <property type="component" value="Chromosome"/>
</dbReference>
<reference evidence="2" key="1">
    <citation type="submission" date="2022-04" db="EMBL/GenBank/DDBJ databases">
        <title>Halobacillus sp. isolated from saltern.</title>
        <authorList>
            <person name="Won M."/>
            <person name="Lee C.-M."/>
            <person name="Woen H.-Y."/>
            <person name="Kwon S.-W."/>
        </authorList>
    </citation>
    <scope>NUCLEOTIDE SEQUENCE</scope>
    <source>
        <strain evidence="2">SSHM10-5</strain>
    </source>
</reference>
<keyword evidence="1" id="KW-0812">Transmembrane</keyword>
<evidence type="ECO:0000313" key="3">
    <source>
        <dbReference type="Proteomes" id="UP000830326"/>
    </source>
</evidence>
<name>A0ABY4HF22_9BACI</name>
<feature type="transmembrane region" description="Helical" evidence="1">
    <location>
        <begin position="99"/>
        <end position="116"/>
    </location>
</feature>
<protein>
    <recommendedName>
        <fullName evidence="4">DUF5683 domain-containing protein</fullName>
    </recommendedName>
</protein>
<sequence>MRGYQSPWAALLWSFALPGFGQLYNRDYFIALVLITLELSVNFLSNLNLSLLHTFHGDLVRAHDVVNFEHGLFYPSIWGFSMWQAFNKAKRMNGEHSKVYLTGLIFGLVAGMNIGLFTQPILITPVYSGLAIGAVGGMIGYISEKVILRYRHKKLG</sequence>
<feature type="transmembrane region" description="Helical" evidence="1">
    <location>
        <begin position="122"/>
        <end position="143"/>
    </location>
</feature>
<organism evidence="2 3">
    <name type="scientific">Halobacillus amylolyticus</name>
    <dbReference type="NCBI Taxonomy" id="2932259"/>
    <lineage>
        <taxon>Bacteria</taxon>
        <taxon>Bacillati</taxon>
        <taxon>Bacillota</taxon>
        <taxon>Bacilli</taxon>
        <taxon>Bacillales</taxon>
        <taxon>Bacillaceae</taxon>
        <taxon>Halobacillus</taxon>
    </lineage>
</organism>
<keyword evidence="3" id="KW-1185">Reference proteome</keyword>
<feature type="transmembrane region" description="Helical" evidence="1">
    <location>
        <begin position="31"/>
        <end position="52"/>
    </location>
</feature>
<keyword evidence="1" id="KW-0472">Membrane</keyword>
<evidence type="ECO:0000313" key="2">
    <source>
        <dbReference type="EMBL" id="UOR13510.1"/>
    </source>
</evidence>
<evidence type="ECO:0008006" key="4">
    <source>
        <dbReference type="Google" id="ProtNLM"/>
    </source>
</evidence>
<dbReference type="RefSeq" id="WP_245035155.1">
    <property type="nucleotide sequence ID" value="NZ_CP095075.1"/>
</dbReference>